<reference evidence="2" key="1">
    <citation type="submission" date="2022-06" db="EMBL/GenBank/DDBJ databases">
        <title>Sphingomonas sp. nov. isolated from rhizosphere soil of tomato.</title>
        <authorList>
            <person name="Dong H."/>
            <person name="Gao R."/>
        </authorList>
    </citation>
    <scope>NUCLEOTIDE SEQUENCE</scope>
    <source>
        <strain evidence="2">MMSM24</strain>
    </source>
</reference>
<dbReference type="GO" id="GO:0003700">
    <property type="term" value="F:DNA-binding transcription factor activity"/>
    <property type="evidence" value="ECO:0007669"/>
    <property type="project" value="InterPro"/>
</dbReference>
<dbReference type="AlphaFoldDB" id="A0AA42CRW3"/>
<dbReference type="PANTHER" id="PTHR33164">
    <property type="entry name" value="TRANSCRIPTIONAL REGULATOR, MARR FAMILY"/>
    <property type="match status" value="1"/>
</dbReference>
<dbReference type="EMBL" id="JANFAV010000015">
    <property type="protein sequence ID" value="MCW6536689.1"/>
    <property type="molecule type" value="Genomic_DNA"/>
</dbReference>
<protein>
    <submittedName>
        <fullName evidence="2">MarR family winged helix-turn-helix transcriptional regulator</fullName>
    </submittedName>
</protein>
<evidence type="ECO:0000259" key="1">
    <source>
        <dbReference type="PROSITE" id="PS50995"/>
    </source>
</evidence>
<name>A0AA42CRW3_9SPHN</name>
<dbReference type="GO" id="GO:0006950">
    <property type="term" value="P:response to stress"/>
    <property type="evidence" value="ECO:0007669"/>
    <property type="project" value="TreeGrafter"/>
</dbReference>
<dbReference type="InterPro" id="IPR036390">
    <property type="entry name" value="WH_DNA-bd_sf"/>
</dbReference>
<keyword evidence="3" id="KW-1185">Reference proteome</keyword>
<evidence type="ECO:0000313" key="2">
    <source>
        <dbReference type="EMBL" id="MCW6536689.1"/>
    </source>
</evidence>
<dbReference type="Pfam" id="PF12802">
    <property type="entry name" value="MarR_2"/>
    <property type="match status" value="1"/>
</dbReference>
<proteinExistence type="predicted"/>
<dbReference type="InterPro" id="IPR036388">
    <property type="entry name" value="WH-like_DNA-bd_sf"/>
</dbReference>
<organism evidence="2 3">
    <name type="scientific">Sphingomonas lycopersici</name>
    <dbReference type="NCBI Taxonomy" id="2951807"/>
    <lineage>
        <taxon>Bacteria</taxon>
        <taxon>Pseudomonadati</taxon>
        <taxon>Pseudomonadota</taxon>
        <taxon>Alphaproteobacteria</taxon>
        <taxon>Sphingomonadales</taxon>
        <taxon>Sphingomonadaceae</taxon>
        <taxon>Sphingomonas</taxon>
    </lineage>
</organism>
<sequence>MIESNESGKAGLIERLGGLIMRWQDATQRYDETVGEIFRLGPAERLCLSFLAGGPQPASAIARATRLTPAAVTALVDRLEARNYVRRRPDPLDRRKVLVEAGAATEALIQKAYLPLAQAGAAAFDQRSTEELRIVADVLEQIIAIQDGMTEQLLAP</sequence>
<dbReference type="SMART" id="SM00347">
    <property type="entry name" value="HTH_MARR"/>
    <property type="match status" value="1"/>
</dbReference>
<dbReference type="PANTHER" id="PTHR33164:SF106">
    <property type="entry name" value="TRANSCRIPTIONAL REGULATORY PROTEIN"/>
    <property type="match status" value="1"/>
</dbReference>
<dbReference type="Gene3D" id="1.10.10.10">
    <property type="entry name" value="Winged helix-like DNA-binding domain superfamily/Winged helix DNA-binding domain"/>
    <property type="match status" value="1"/>
</dbReference>
<dbReference type="SUPFAM" id="SSF46785">
    <property type="entry name" value="Winged helix' DNA-binding domain"/>
    <property type="match status" value="1"/>
</dbReference>
<dbReference type="PROSITE" id="PS50995">
    <property type="entry name" value="HTH_MARR_2"/>
    <property type="match status" value="1"/>
</dbReference>
<feature type="domain" description="HTH marR-type" evidence="1">
    <location>
        <begin position="9"/>
        <end position="144"/>
    </location>
</feature>
<dbReference type="InterPro" id="IPR039422">
    <property type="entry name" value="MarR/SlyA-like"/>
</dbReference>
<dbReference type="RefSeq" id="WP_209547657.1">
    <property type="nucleotide sequence ID" value="NZ_JANFAV010000015.1"/>
</dbReference>
<dbReference type="Proteomes" id="UP001165565">
    <property type="component" value="Unassembled WGS sequence"/>
</dbReference>
<evidence type="ECO:0000313" key="3">
    <source>
        <dbReference type="Proteomes" id="UP001165565"/>
    </source>
</evidence>
<gene>
    <name evidence="2" type="ORF">NEE01_18070</name>
</gene>
<accession>A0AA42CRW3</accession>
<dbReference type="InterPro" id="IPR000835">
    <property type="entry name" value="HTH_MarR-typ"/>
</dbReference>
<comment type="caution">
    <text evidence="2">The sequence shown here is derived from an EMBL/GenBank/DDBJ whole genome shotgun (WGS) entry which is preliminary data.</text>
</comment>